<reference evidence="4 5" key="1">
    <citation type="journal article" date="2024" name="IMA Fungus">
        <title>Apiospora arundinis, a panoply of carbohydrate-active enzymes and secondary metabolites.</title>
        <authorList>
            <person name="Sorensen T."/>
            <person name="Petersen C."/>
            <person name="Muurmann A.T."/>
            <person name="Christiansen J.V."/>
            <person name="Brundto M.L."/>
            <person name="Overgaard C.K."/>
            <person name="Boysen A.T."/>
            <person name="Wollenberg R.D."/>
            <person name="Larsen T.O."/>
            <person name="Sorensen J.L."/>
            <person name="Nielsen K.L."/>
            <person name="Sondergaard T.E."/>
        </authorList>
    </citation>
    <scope>NUCLEOTIDE SEQUENCE [LARGE SCALE GENOMIC DNA]</scope>
    <source>
        <strain evidence="4 5">AAU 773</strain>
    </source>
</reference>
<sequence length="524" mass="58974">MGRLSRGCLKCRQRRVRCDEGRPSCLRCIKRKEVCEGYRDDATLTFRYETAKVIEHARVAAAEYPTTRAFPAPRPRSRSADGKSPVAPKGSAGPSPLTPDEAKSLHLPPPYPWLKQTPERSPVQKEDRAVEQFMDKYVMYPCNETSSPGFMEHLPSLFKEVNVEGQYALRWAVRAAAFAEAARDSDGNHVAQRALHCYGEALSALGESLAEPGKTPDDYDLMTIVALFLPDISQVGAHTQGMAQILRLRGSDQLYNPRGWSLFRLAHHRIQKHQLAFNQPALSESTIWLDQLNDEAPFVRIEKNAHEIKQTCETARSLLESVTKDDIPYPHAIKALRELYELDRTASSWRQGPQWYFRTVSTCDLSLDLSLPLLTDDIELHSDVWKAYELNYHRTARIVFHQQLLKVLEAVLAKPDLPESLVLNLHSMMDQSTNVVSALVESVFATVPQSLGDVDRLGHATDARDGIPKCRSIGCYLLLWPIKIIKAPGSAASLEQRDKACSVYERIRDYTGMRSRLGVLSMLP</sequence>
<dbReference type="InterPro" id="IPR053175">
    <property type="entry name" value="DHMBA_Reg_Transcription_Factor"/>
</dbReference>
<dbReference type="InterPro" id="IPR001138">
    <property type="entry name" value="Zn2Cys6_DnaBD"/>
</dbReference>
<organism evidence="4 5">
    <name type="scientific">Apiospora arundinis</name>
    <dbReference type="NCBI Taxonomy" id="335852"/>
    <lineage>
        <taxon>Eukaryota</taxon>
        <taxon>Fungi</taxon>
        <taxon>Dikarya</taxon>
        <taxon>Ascomycota</taxon>
        <taxon>Pezizomycotina</taxon>
        <taxon>Sordariomycetes</taxon>
        <taxon>Xylariomycetidae</taxon>
        <taxon>Amphisphaeriales</taxon>
        <taxon>Apiosporaceae</taxon>
        <taxon>Apiospora</taxon>
    </lineage>
</organism>
<evidence type="ECO:0000256" key="1">
    <source>
        <dbReference type="ARBA" id="ARBA00023242"/>
    </source>
</evidence>
<dbReference type="Gene3D" id="4.10.240.10">
    <property type="entry name" value="Zn(2)-C6 fungal-type DNA-binding domain"/>
    <property type="match status" value="1"/>
</dbReference>
<dbReference type="SMART" id="SM00066">
    <property type="entry name" value="GAL4"/>
    <property type="match status" value="1"/>
</dbReference>
<evidence type="ECO:0000313" key="5">
    <source>
        <dbReference type="Proteomes" id="UP001390339"/>
    </source>
</evidence>
<dbReference type="CDD" id="cd00067">
    <property type="entry name" value="GAL4"/>
    <property type="match status" value="1"/>
</dbReference>
<proteinExistence type="predicted"/>
<evidence type="ECO:0000313" key="4">
    <source>
        <dbReference type="EMBL" id="KAK8868202.1"/>
    </source>
</evidence>
<feature type="domain" description="Zn(2)-C6 fungal-type" evidence="3">
    <location>
        <begin position="7"/>
        <end position="35"/>
    </location>
</feature>
<dbReference type="SUPFAM" id="SSF57701">
    <property type="entry name" value="Zn2/Cys6 DNA-binding domain"/>
    <property type="match status" value="1"/>
</dbReference>
<feature type="region of interest" description="Disordered" evidence="2">
    <location>
        <begin position="66"/>
        <end position="127"/>
    </location>
</feature>
<dbReference type="PROSITE" id="PS00463">
    <property type="entry name" value="ZN2_CY6_FUNGAL_1"/>
    <property type="match status" value="1"/>
</dbReference>
<keyword evidence="1" id="KW-0539">Nucleus</keyword>
<accession>A0ABR2ITP8</accession>
<comment type="caution">
    <text evidence="4">The sequence shown here is derived from an EMBL/GenBank/DDBJ whole genome shotgun (WGS) entry which is preliminary data.</text>
</comment>
<protein>
    <submittedName>
        <fullName evidence="4">Zn(2)-C6 fungal-type domain-containing protein</fullName>
    </submittedName>
</protein>
<name>A0ABR2ITP8_9PEZI</name>
<evidence type="ECO:0000259" key="3">
    <source>
        <dbReference type="PROSITE" id="PS50048"/>
    </source>
</evidence>
<dbReference type="Proteomes" id="UP001390339">
    <property type="component" value="Unassembled WGS sequence"/>
</dbReference>
<keyword evidence="5" id="KW-1185">Reference proteome</keyword>
<evidence type="ECO:0000256" key="2">
    <source>
        <dbReference type="SAM" id="MobiDB-lite"/>
    </source>
</evidence>
<dbReference type="PANTHER" id="PTHR38791">
    <property type="entry name" value="ZN(II)2CYS6 TRANSCRIPTION FACTOR (EUROFUNG)-RELATED-RELATED"/>
    <property type="match status" value="1"/>
</dbReference>
<dbReference type="InterPro" id="IPR036864">
    <property type="entry name" value="Zn2-C6_fun-type_DNA-bd_sf"/>
</dbReference>
<dbReference type="EMBL" id="JAPCWZ010000004">
    <property type="protein sequence ID" value="KAK8868202.1"/>
    <property type="molecule type" value="Genomic_DNA"/>
</dbReference>
<gene>
    <name evidence="4" type="ORF">PGQ11_006780</name>
</gene>
<dbReference type="Pfam" id="PF00172">
    <property type="entry name" value="Zn_clus"/>
    <property type="match status" value="1"/>
</dbReference>
<dbReference type="PROSITE" id="PS50048">
    <property type="entry name" value="ZN2_CY6_FUNGAL_2"/>
    <property type="match status" value="1"/>
</dbReference>